<gene>
    <name evidence="1" type="ORF">FBD94_14700</name>
</gene>
<dbReference type="Proteomes" id="UP000309594">
    <property type="component" value="Unassembled WGS sequence"/>
</dbReference>
<dbReference type="AlphaFoldDB" id="A0A4U1G8L8"/>
<accession>A0A4U1G8L8</accession>
<comment type="caution">
    <text evidence="1">The sequence shown here is derived from an EMBL/GenBank/DDBJ whole genome shotgun (WGS) entry which is preliminary data.</text>
</comment>
<proteinExistence type="predicted"/>
<evidence type="ECO:0000313" key="2">
    <source>
        <dbReference type="Proteomes" id="UP000309594"/>
    </source>
</evidence>
<protein>
    <recommendedName>
        <fullName evidence="3">RHS repeat protein</fullName>
    </recommendedName>
</protein>
<dbReference type="EMBL" id="SWDX01000005">
    <property type="protein sequence ID" value="TKC60161.1"/>
    <property type="molecule type" value="Genomic_DNA"/>
</dbReference>
<sequence>MKKRDVIKWIFATRKRSKGILMFISMLCLASFTFGQIAPPVILPPSPQSHALISYNSPEVGLNTGTVQISIPLFKIEKKNFSLPINLKYSTNGLKVDEVASRTGQSWVLNSGGVIIRNINGKPDEYATRQYPPNDGTDLNNDMLNYLNDMATLTDRDGEPDEYIFNFNGYSGKFIIDDAGQCVIMPHSNLKINFSGGLNPNIIITTPEGVVYRFIDQEYSSTDSYCYINAPNPNPNAVVTSWYLTDITLSNGEAINFVYDNCSYGYYTGISQSILKSDTKANLGSTLCNSQCMANQTTYCANYITVSNGKRLSQINYTNTIVDFIYQDRNDIAGDKLLSSMEIKASGVLIKKYLFEYTYAVATTGNNIYLPWDETLKYRPFLALLREKGATTNVEKVHYFGYNDIDALPQRLSFSQDHYGFYNGKFNTSFVANIEDNPYVHDIFVGSATADRSIDSESAKKGILTHISYPGGGTDDLIYEPNTYATTETTPIPTATTFLRGTISGGGTYVKTSPVFQINYDHPSMINVFAGMLIPTDGDGNAEGIDRYWDLMEVQIVRASDDYVEFSRMLKLGQQIIENLPTLPLNTNYYLRMETLYPGIPGTFYLTYPIGDPEEIPVDKLLGGVRLSKLLTYTDGQSLIKKYHYARMNDLSKSSGVKFQDPVYLKTSYSLLNPCTIGGSYFICKNLILGSHSQKSIYNYGQSTVQYSAVIESFGGDNFENGGIEHVFTIAPDRFSRGIVGNTLRLGDKYSNIGYLNGLENETNYFANGQTGLTKIKKVKNYYSVSSAISNTIPAYVVDKHYGFHLHYTQPIDEEFAGYEMYKYTHNSRWVVLDSTITQEISLPDHTITSKALYVYNNSQHLLPNKITAVTSNNKSKSITKNYPAEMVAQNKDPNGIYSEMITAHVLTPVVEEITAQDSEQVSLTRTNYIRLSNSLFVPGTFDVRNRATGEDETRLRYHLYNGLGNPLSLSNEKGSKINYLWAYGNQYPVAEIKNADYSAIEGIKGSTAIYAFGQSYPNKTAVDAFIADLKVGLPQAHISTYTYSPLIGIASETDIKGMTTYYEYDGFQRLKCIKDQQGNILKSYDYHYKP</sequence>
<organism evidence="1 2">
    <name type="scientific">Pedobacter hiemivivus</name>
    <dbReference type="NCBI Taxonomy" id="2530454"/>
    <lineage>
        <taxon>Bacteria</taxon>
        <taxon>Pseudomonadati</taxon>
        <taxon>Bacteroidota</taxon>
        <taxon>Sphingobacteriia</taxon>
        <taxon>Sphingobacteriales</taxon>
        <taxon>Sphingobacteriaceae</taxon>
        <taxon>Pedobacter</taxon>
    </lineage>
</organism>
<evidence type="ECO:0008006" key="3">
    <source>
        <dbReference type="Google" id="ProtNLM"/>
    </source>
</evidence>
<name>A0A4U1G8L8_9SPHI</name>
<dbReference type="RefSeq" id="WP_136880726.1">
    <property type="nucleotide sequence ID" value="NZ_SWDX01000005.1"/>
</dbReference>
<evidence type="ECO:0000313" key="1">
    <source>
        <dbReference type="EMBL" id="TKC60161.1"/>
    </source>
</evidence>
<reference evidence="1 2" key="1">
    <citation type="submission" date="2019-04" db="EMBL/GenBank/DDBJ databases">
        <title>Pedobacter sp. RP-1-16 sp. nov., isolated from Arctic soil.</title>
        <authorList>
            <person name="Dahal R.H."/>
            <person name="Kim D.-U."/>
        </authorList>
    </citation>
    <scope>NUCLEOTIDE SEQUENCE [LARGE SCALE GENOMIC DNA]</scope>
    <source>
        <strain evidence="1 2">RP-1-16</strain>
    </source>
</reference>